<reference evidence="1 2" key="1">
    <citation type="journal article" date="2015" name="Nat. Commun.">
        <title>Lucilia cuprina genome unlocks parasitic fly biology to underpin future interventions.</title>
        <authorList>
            <person name="Anstead C.A."/>
            <person name="Korhonen P.K."/>
            <person name="Young N.D."/>
            <person name="Hall R.S."/>
            <person name="Jex A.R."/>
            <person name="Murali S.C."/>
            <person name="Hughes D.S."/>
            <person name="Lee S.F."/>
            <person name="Perry T."/>
            <person name="Stroehlein A.J."/>
            <person name="Ansell B.R."/>
            <person name="Breugelmans B."/>
            <person name="Hofmann A."/>
            <person name="Qu J."/>
            <person name="Dugan S."/>
            <person name="Lee S.L."/>
            <person name="Chao H."/>
            <person name="Dinh H."/>
            <person name="Han Y."/>
            <person name="Doddapaneni H.V."/>
            <person name="Worley K.C."/>
            <person name="Muzny D.M."/>
            <person name="Ioannidis P."/>
            <person name="Waterhouse R.M."/>
            <person name="Zdobnov E.M."/>
            <person name="James P.J."/>
            <person name="Bagnall N.H."/>
            <person name="Kotze A.C."/>
            <person name="Gibbs R.A."/>
            <person name="Richards S."/>
            <person name="Batterham P."/>
            <person name="Gasser R.B."/>
        </authorList>
    </citation>
    <scope>NUCLEOTIDE SEQUENCE [LARGE SCALE GENOMIC DNA]</scope>
    <source>
        <strain evidence="1 2">LS</strain>
        <tissue evidence="1">Full body</tissue>
    </source>
</reference>
<sequence length="168" mass="19243">MKRNSTKTSCASKIASFKGVAVLLKLLLLLLLLLLLPLLVLMLLTSFSLADPLMPNQDGIVRDHQRFGNHRSVECVLYNAEDEHLVYPPDMIYKHHPNTPRESDCRYHILSLPSTPNWVQHRERVWYAMGSEGMRDSTSRTSCSSSMAESREENIFEKLFIQAIEIEV</sequence>
<accession>A0A0L0CJG4</accession>
<evidence type="ECO:0000313" key="2">
    <source>
        <dbReference type="Proteomes" id="UP000037069"/>
    </source>
</evidence>
<comment type="caution">
    <text evidence="1">The sequence shown here is derived from an EMBL/GenBank/DDBJ whole genome shotgun (WGS) entry which is preliminary data.</text>
</comment>
<name>A0A0L0CJG4_LUCCU</name>
<protein>
    <submittedName>
        <fullName evidence="1">Uncharacterized protein</fullName>
    </submittedName>
</protein>
<organism evidence="1 2">
    <name type="scientific">Lucilia cuprina</name>
    <name type="common">Green bottle fly</name>
    <name type="synonym">Australian sheep blowfly</name>
    <dbReference type="NCBI Taxonomy" id="7375"/>
    <lineage>
        <taxon>Eukaryota</taxon>
        <taxon>Metazoa</taxon>
        <taxon>Ecdysozoa</taxon>
        <taxon>Arthropoda</taxon>
        <taxon>Hexapoda</taxon>
        <taxon>Insecta</taxon>
        <taxon>Pterygota</taxon>
        <taxon>Neoptera</taxon>
        <taxon>Endopterygota</taxon>
        <taxon>Diptera</taxon>
        <taxon>Brachycera</taxon>
        <taxon>Muscomorpha</taxon>
        <taxon>Oestroidea</taxon>
        <taxon>Calliphoridae</taxon>
        <taxon>Luciliinae</taxon>
        <taxon>Lucilia</taxon>
    </lineage>
</organism>
<keyword evidence="2" id="KW-1185">Reference proteome</keyword>
<proteinExistence type="predicted"/>
<dbReference type="Proteomes" id="UP000037069">
    <property type="component" value="Unassembled WGS sequence"/>
</dbReference>
<dbReference type="EMBL" id="JRES01000406">
    <property type="protein sequence ID" value="KNC31629.1"/>
    <property type="molecule type" value="Genomic_DNA"/>
</dbReference>
<gene>
    <name evidence="1" type="ORF">FF38_01253</name>
</gene>
<dbReference type="AlphaFoldDB" id="A0A0L0CJG4"/>
<evidence type="ECO:0000313" key="1">
    <source>
        <dbReference type="EMBL" id="KNC31629.1"/>
    </source>
</evidence>